<accession>A0A0M3ISZ0</accession>
<evidence type="ECO:0000313" key="3">
    <source>
        <dbReference type="WBParaSite" id="ALUE_0002186801-mRNA-1"/>
    </source>
</evidence>
<protein>
    <submittedName>
        <fullName evidence="3">Uncharacterized protein</fullName>
    </submittedName>
</protein>
<feature type="region of interest" description="Disordered" evidence="1">
    <location>
        <begin position="1"/>
        <end position="22"/>
    </location>
</feature>
<feature type="compositionally biased region" description="Polar residues" evidence="1">
    <location>
        <begin position="10"/>
        <end position="21"/>
    </location>
</feature>
<name>A0A0M3ISZ0_ASCLU</name>
<dbReference type="AlphaFoldDB" id="A0A0M3ISZ0"/>
<dbReference type="WBParaSite" id="ALUE_0002186801-mRNA-1">
    <property type="protein sequence ID" value="ALUE_0002186801-mRNA-1"/>
    <property type="gene ID" value="ALUE_0002186801"/>
</dbReference>
<proteinExistence type="predicted"/>
<dbReference type="Proteomes" id="UP000036681">
    <property type="component" value="Unplaced"/>
</dbReference>
<keyword evidence="2" id="KW-1185">Reference proteome</keyword>
<evidence type="ECO:0000256" key="1">
    <source>
        <dbReference type="SAM" id="MobiDB-lite"/>
    </source>
</evidence>
<reference evidence="3" key="1">
    <citation type="submission" date="2017-02" db="UniProtKB">
        <authorList>
            <consortium name="WormBaseParasite"/>
        </authorList>
    </citation>
    <scope>IDENTIFICATION</scope>
</reference>
<evidence type="ECO:0000313" key="2">
    <source>
        <dbReference type="Proteomes" id="UP000036681"/>
    </source>
</evidence>
<sequence length="67" mass="7093">MSLSALHIHQSGQLPPANRSTVGKIPTKISGAAAGVPQGLDLSLCAYNCSGSQKKTFYLFCSKKKKK</sequence>
<organism evidence="2 3">
    <name type="scientific">Ascaris lumbricoides</name>
    <name type="common">Giant roundworm</name>
    <dbReference type="NCBI Taxonomy" id="6252"/>
    <lineage>
        <taxon>Eukaryota</taxon>
        <taxon>Metazoa</taxon>
        <taxon>Ecdysozoa</taxon>
        <taxon>Nematoda</taxon>
        <taxon>Chromadorea</taxon>
        <taxon>Rhabditida</taxon>
        <taxon>Spirurina</taxon>
        <taxon>Ascaridomorpha</taxon>
        <taxon>Ascaridoidea</taxon>
        <taxon>Ascarididae</taxon>
        <taxon>Ascaris</taxon>
    </lineage>
</organism>